<evidence type="ECO:0000313" key="2">
    <source>
        <dbReference type="EMBL" id="KIO33436.1"/>
    </source>
</evidence>
<dbReference type="HOGENOM" id="CLU_254300_0_0_1"/>
<feature type="compositionally biased region" description="Pro residues" evidence="1">
    <location>
        <begin position="726"/>
        <end position="747"/>
    </location>
</feature>
<reference evidence="3" key="2">
    <citation type="submission" date="2015-01" db="EMBL/GenBank/DDBJ databases">
        <title>Evolutionary Origins and Diversification of the Mycorrhizal Mutualists.</title>
        <authorList>
            <consortium name="DOE Joint Genome Institute"/>
            <consortium name="Mycorrhizal Genomics Consortium"/>
            <person name="Kohler A."/>
            <person name="Kuo A."/>
            <person name="Nagy L.G."/>
            <person name="Floudas D."/>
            <person name="Copeland A."/>
            <person name="Barry K.W."/>
            <person name="Cichocki N."/>
            <person name="Veneault-Fourrey C."/>
            <person name="LaButti K."/>
            <person name="Lindquist E.A."/>
            <person name="Lipzen A."/>
            <person name="Lundell T."/>
            <person name="Morin E."/>
            <person name="Murat C."/>
            <person name="Riley R."/>
            <person name="Ohm R."/>
            <person name="Sun H."/>
            <person name="Tunlid A."/>
            <person name="Henrissat B."/>
            <person name="Grigoriev I.V."/>
            <person name="Hibbett D.S."/>
            <person name="Martin F."/>
        </authorList>
    </citation>
    <scope>NUCLEOTIDE SEQUENCE [LARGE SCALE GENOMIC DNA]</scope>
    <source>
        <strain evidence="3">MUT 4182</strain>
    </source>
</reference>
<keyword evidence="3" id="KW-1185">Reference proteome</keyword>
<proteinExistence type="predicted"/>
<protein>
    <submittedName>
        <fullName evidence="2">Uncharacterized protein</fullName>
    </submittedName>
</protein>
<feature type="compositionally biased region" description="Polar residues" evidence="1">
    <location>
        <begin position="193"/>
        <end position="211"/>
    </location>
</feature>
<feature type="compositionally biased region" description="Polar residues" evidence="1">
    <location>
        <begin position="496"/>
        <end position="510"/>
    </location>
</feature>
<feature type="region of interest" description="Disordered" evidence="1">
    <location>
        <begin position="112"/>
        <end position="138"/>
    </location>
</feature>
<feature type="compositionally biased region" description="Basic and acidic residues" evidence="1">
    <location>
        <begin position="696"/>
        <end position="717"/>
    </location>
</feature>
<feature type="compositionally biased region" description="Polar residues" evidence="1">
    <location>
        <begin position="1115"/>
        <end position="1125"/>
    </location>
</feature>
<feature type="compositionally biased region" description="Acidic residues" evidence="1">
    <location>
        <begin position="983"/>
        <end position="998"/>
    </location>
</feature>
<feature type="compositionally biased region" description="Low complexity" evidence="1">
    <location>
        <begin position="237"/>
        <end position="274"/>
    </location>
</feature>
<dbReference type="Proteomes" id="UP000054248">
    <property type="component" value="Unassembled WGS sequence"/>
</dbReference>
<feature type="compositionally biased region" description="Pro residues" evidence="1">
    <location>
        <begin position="227"/>
        <end position="236"/>
    </location>
</feature>
<feature type="compositionally biased region" description="Polar residues" evidence="1">
    <location>
        <begin position="632"/>
        <end position="648"/>
    </location>
</feature>
<feature type="compositionally biased region" description="Polar residues" evidence="1">
    <location>
        <begin position="557"/>
        <end position="573"/>
    </location>
</feature>
<sequence>MDWHSQEFMPGQPGYGQQNRNASSGNIASNSYPSMSRLGLTGQPNPHASIDKDFMDLEAEIMGLGGSEVNYDFQKGNIPDIDIASDVQEQSVGDKSPNFRTAPLADTVGTVRSPAASARRIPHRDVAGTPSRGGKVPLAVPTIRGESVVANTPKTTAIQINIQPPTDPALSRVPSMALHDSPTKRSAGVSGTARAQSPVPASSSPLRNASNPPGAARPSPLSQQVPEPQPPLPSAPGTPATPAAKAPPVAAPPVQSQPPVQSETAPAPTATAPTKKGKMAKKKGGKGAAGKKAKAREEEEMPTPPPEPSVPATPVVKSPITPAMGVQVTNKFHPSGHVESVTVSMPVPQAAMPTPSPSPSRALELQTTPQAAPREIPSRVPSRAHVRSPRAPSRSVTPAPAGGHTPRDSFDLHAPLPGSITAPVVPLPDPHSTDYAMSPTSPSQRSRLGKPEEGTVTVRGAPARSRAESRTEMRSPTVRGGTVRNEPLDPRLNGGDTATLQKFLDSNTPRMGSKPLGSRVPSEHPASPSRASERARGLADDGFGADGHRQEEFVSVPASQFRPSSRASNTPTATPMMLPRGEPSLTDMWHRFQGGEAVAPEFDDHHEPPPASPAHSRAGSRLLDAPGRTRSKQSSVAPSPGPQTSSHFRQPAGARDSILSRLDELPSAVPKSPSVRNHSFREPSVREPSIASSREPSYREPSFREPSIREPSIREPSVRAMSPPLEHTPPPPRGHTPVPPSPAPSFPMPEHLKNPTSPRRRPPPSDITYTDARRDSRMSLPSPNHAAFGHPRQRGPENARREKSVSQELAALERMEEEDDETDGPAIGRRSPAVPGRERMSAKEAMEVLKTPGTSYSVTPSALAAEVNKSQFHDEDLCVLLHAADDNSMPDVVRKAVRKAVRSRVKKLGLEDENQYRMQHMPNKGKHKHRISYAEGSAKAPEWARPLFQLLEQAQERLDSLDSKLETSRPGTQNSLQRRQPYDDEQDDDDYLEDDYEPGSEINRTPRTPHQRIGSQEMDVAPNGSSHFRRGDRRGYEAEDDMDYEDPPHSAPSRESGIEEELYRLKMKNPADYEDSVHSEAPIPEIPGSDVGRYFDDARDAGTPTPRRAAADVTGETSQEVTPHSNGPAFVRPREHWTGGSAPNWGVPSAPPWQLVHQRLLNWTIVWSMSEIDRALESTERGRQVDECSLTVWTMQCYKRYVRVRTTDHPPQKVDRLFVPPNVADAINSAVYNGRHADATSMLKDLWTPFGFDEMPRLILVLARHRRDNNHWVVHRFSIPEGTLCTYDTYPEKALADGRPLGWWFAIRAAWPHAMYPNPDHLVQKLVRIHRPLQLLIDNSVAAAAIWRNLLMGSKAERSVDLVRMRDLVHTEVRAMKLRKEQGKLALPASRTSWDHQITES</sequence>
<dbReference type="STRING" id="1051891.A0A0C3QV71"/>
<dbReference type="EMBL" id="KN822948">
    <property type="protein sequence ID" value="KIO33436.1"/>
    <property type="molecule type" value="Genomic_DNA"/>
</dbReference>
<accession>A0A0C3QV71</accession>
<evidence type="ECO:0000313" key="3">
    <source>
        <dbReference type="Proteomes" id="UP000054248"/>
    </source>
</evidence>
<gene>
    <name evidence="2" type="ORF">M407DRAFT_192181</name>
</gene>
<evidence type="ECO:0000256" key="1">
    <source>
        <dbReference type="SAM" id="MobiDB-lite"/>
    </source>
</evidence>
<feature type="region of interest" description="Disordered" evidence="1">
    <location>
        <begin position="963"/>
        <end position="1058"/>
    </location>
</feature>
<feature type="compositionally biased region" description="Basic and acidic residues" evidence="1">
    <location>
        <begin position="794"/>
        <end position="805"/>
    </location>
</feature>
<feature type="compositionally biased region" description="Pro residues" evidence="1">
    <location>
        <begin position="302"/>
        <end position="311"/>
    </location>
</feature>
<name>A0A0C3QV71_9AGAM</name>
<feature type="compositionally biased region" description="Polar residues" evidence="1">
    <location>
        <begin position="15"/>
        <end position="34"/>
    </location>
</feature>
<feature type="region of interest" description="Disordered" evidence="1">
    <location>
        <begin position="1103"/>
        <end position="1130"/>
    </location>
</feature>
<feature type="compositionally biased region" description="Basic residues" evidence="1">
    <location>
        <begin position="275"/>
        <end position="294"/>
    </location>
</feature>
<feature type="region of interest" description="Disordered" evidence="1">
    <location>
        <begin position="159"/>
        <end position="841"/>
    </location>
</feature>
<feature type="compositionally biased region" description="Polar residues" evidence="1">
    <location>
        <begin position="969"/>
        <end position="978"/>
    </location>
</feature>
<dbReference type="OrthoDB" id="2562444at2759"/>
<organism evidence="2 3">
    <name type="scientific">Tulasnella calospora MUT 4182</name>
    <dbReference type="NCBI Taxonomy" id="1051891"/>
    <lineage>
        <taxon>Eukaryota</taxon>
        <taxon>Fungi</taxon>
        <taxon>Dikarya</taxon>
        <taxon>Basidiomycota</taxon>
        <taxon>Agaricomycotina</taxon>
        <taxon>Agaricomycetes</taxon>
        <taxon>Cantharellales</taxon>
        <taxon>Tulasnellaceae</taxon>
        <taxon>Tulasnella</taxon>
    </lineage>
</organism>
<feature type="region of interest" description="Disordered" evidence="1">
    <location>
        <begin position="1"/>
        <end position="49"/>
    </location>
</feature>
<reference evidence="2 3" key="1">
    <citation type="submission" date="2014-04" db="EMBL/GenBank/DDBJ databases">
        <authorList>
            <consortium name="DOE Joint Genome Institute"/>
            <person name="Kuo A."/>
            <person name="Girlanda M."/>
            <person name="Perotto S."/>
            <person name="Kohler A."/>
            <person name="Nagy L.G."/>
            <person name="Floudas D."/>
            <person name="Copeland A."/>
            <person name="Barry K.W."/>
            <person name="Cichocki N."/>
            <person name="Veneault-Fourrey C."/>
            <person name="LaButti K."/>
            <person name="Lindquist E.A."/>
            <person name="Lipzen A."/>
            <person name="Lundell T."/>
            <person name="Morin E."/>
            <person name="Murat C."/>
            <person name="Sun H."/>
            <person name="Tunlid A."/>
            <person name="Henrissat B."/>
            <person name="Grigoriev I.V."/>
            <person name="Hibbett D.S."/>
            <person name="Martin F."/>
            <person name="Nordberg H.P."/>
            <person name="Cantor M.N."/>
            <person name="Hua S.X."/>
        </authorList>
    </citation>
    <scope>NUCLEOTIDE SEQUENCE [LARGE SCALE GENOMIC DNA]</scope>
    <source>
        <strain evidence="2 3">MUT 4182</strain>
    </source>
</reference>